<evidence type="ECO:0000256" key="5">
    <source>
        <dbReference type="SAM" id="MobiDB-lite"/>
    </source>
</evidence>
<dbReference type="Proteomes" id="UP000735302">
    <property type="component" value="Unassembled WGS sequence"/>
</dbReference>
<dbReference type="PROSITE" id="PS50850">
    <property type="entry name" value="MFS"/>
    <property type="match status" value="1"/>
</dbReference>
<evidence type="ECO:0000313" key="8">
    <source>
        <dbReference type="EMBL" id="GFN75016.1"/>
    </source>
</evidence>
<evidence type="ECO:0000256" key="3">
    <source>
        <dbReference type="ARBA" id="ARBA00022989"/>
    </source>
</evidence>
<feature type="transmembrane region" description="Helical" evidence="6">
    <location>
        <begin position="145"/>
        <end position="168"/>
    </location>
</feature>
<evidence type="ECO:0000259" key="7">
    <source>
        <dbReference type="PROSITE" id="PS50850"/>
    </source>
</evidence>
<dbReference type="AlphaFoldDB" id="A0AAV3XX31"/>
<keyword evidence="3 6" id="KW-1133">Transmembrane helix</keyword>
<dbReference type="InterPro" id="IPR020846">
    <property type="entry name" value="MFS_dom"/>
</dbReference>
<dbReference type="Pfam" id="PF07690">
    <property type="entry name" value="MFS_1"/>
    <property type="match status" value="1"/>
</dbReference>
<reference evidence="8 9" key="1">
    <citation type="journal article" date="2021" name="Elife">
        <title>Chloroplast acquisition without the gene transfer in kleptoplastic sea slugs, Plakobranchus ocellatus.</title>
        <authorList>
            <person name="Maeda T."/>
            <person name="Takahashi S."/>
            <person name="Yoshida T."/>
            <person name="Shimamura S."/>
            <person name="Takaki Y."/>
            <person name="Nagai Y."/>
            <person name="Toyoda A."/>
            <person name="Suzuki Y."/>
            <person name="Arimoto A."/>
            <person name="Ishii H."/>
            <person name="Satoh N."/>
            <person name="Nishiyama T."/>
            <person name="Hasebe M."/>
            <person name="Maruyama T."/>
            <person name="Minagawa J."/>
            <person name="Obokata J."/>
            <person name="Shigenobu S."/>
        </authorList>
    </citation>
    <scope>NUCLEOTIDE SEQUENCE [LARGE SCALE GENOMIC DNA]</scope>
</reference>
<proteinExistence type="predicted"/>
<dbReference type="InterPro" id="IPR011701">
    <property type="entry name" value="MFS"/>
</dbReference>
<dbReference type="GO" id="GO:0022857">
    <property type="term" value="F:transmembrane transporter activity"/>
    <property type="evidence" value="ECO:0007669"/>
    <property type="project" value="InterPro"/>
</dbReference>
<keyword evidence="9" id="KW-1185">Reference proteome</keyword>
<dbReference type="GO" id="GO:0016020">
    <property type="term" value="C:membrane"/>
    <property type="evidence" value="ECO:0007669"/>
    <property type="project" value="UniProtKB-SubCell"/>
</dbReference>
<keyword evidence="4 6" id="KW-0472">Membrane</keyword>
<comment type="subcellular location">
    <subcellularLocation>
        <location evidence="1">Membrane</location>
        <topology evidence="1">Multi-pass membrane protein</topology>
    </subcellularLocation>
</comment>
<feature type="domain" description="Major facilitator superfamily (MFS) profile" evidence="7">
    <location>
        <begin position="21"/>
        <end position="548"/>
    </location>
</feature>
<protein>
    <submittedName>
        <fullName evidence="8">Organic cation transporter protein</fullName>
    </submittedName>
</protein>
<organism evidence="8 9">
    <name type="scientific">Plakobranchus ocellatus</name>
    <dbReference type="NCBI Taxonomy" id="259542"/>
    <lineage>
        <taxon>Eukaryota</taxon>
        <taxon>Metazoa</taxon>
        <taxon>Spiralia</taxon>
        <taxon>Lophotrochozoa</taxon>
        <taxon>Mollusca</taxon>
        <taxon>Gastropoda</taxon>
        <taxon>Heterobranchia</taxon>
        <taxon>Euthyneura</taxon>
        <taxon>Panpulmonata</taxon>
        <taxon>Sacoglossa</taxon>
        <taxon>Placobranchoidea</taxon>
        <taxon>Plakobranchidae</taxon>
        <taxon>Plakobranchus</taxon>
    </lineage>
</organism>
<feature type="transmembrane region" description="Helical" evidence="6">
    <location>
        <begin position="520"/>
        <end position="540"/>
    </location>
</feature>
<feature type="transmembrane region" description="Helical" evidence="6">
    <location>
        <begin position="208"/>
        <end position="229"/>
    </location>
</feature>
<evidence type="ECO:0000256" key="2">
    <source>
        <dbReference type="ARBA" id="ARBA00022692"/>
    </source>
</evidence>
<evidence type="ECO:0000313" key="9">
    <source>
        <dbReference type="Proteomes" id="UP000735302"/>
    </source>
</evidence>
<dbReference type="Gene3D" id="1.20.1250.20">
    <property type="entry name" value="MFS general substrate transporter like domains"/>
    <property type="match status" value="1"/>
</dbReference>
<feature type="region of interest" description="Disordered" evidence="5">
    <location>
        <begin position="315"/>
        <end position="345"/>
    </location>
</feature>
<feature type="transmembrane region" description="Helical" evidence="6">
    <location>
        <begin position="461"/>
        <end position="483"/>
    </location>
</feature>
<dbReference type="PANTHER" id="PTHR24064">
    <property type="entry name" value="SOLUTE CARRIER FAMILY 22 MEMBER"/>
    <property type="match status" value="1"/>
</dbReference>
<sequence>MDNVLEQLGWMGCYQKVQFILLMLPVVDTAMHMMSFIFIGRNFEHKCAVVDIPYSTTNDINSTLSVMYGQCSVTVTNLSETIFSSSCKNGYEYSMPQDRSFLTEWDLVCEKDALSEVTQTVMAVGMMLGSSLFMAMADKYGRKPVFVGSHICLFGTAVALAFAPGYVVFLGLRFFLGAFQQGVGLISCLMLIELIPTEKRALPTQVGCIFWPFSLLLLGFVCYLCRDLSWRHTELVLAAISVYSLVQWWIIEESLRWLDVNGKTERAERIIRMAAERNGVDSERVLKLYRDDARPLLLKPMTKVETDGMNVNGHIDEATLNGSKPPPPQAQDSGTTGDGPDKLVESTAPVPNSELSFSTFLKNRDIFTLIAINCYIWFADSVAYYGLIMTSSTLSDNLYLGYTLNILAELPAGLALLTLINRIGRRYSVMVAHLIGGFSLILATALPNIEAAAAIPGLSSIIMFISLLGKFGITLGFGVLFLYTPELFPTTIRSTAFGISSLAARVGGMIAPFSRTLGRHVPWLPGMIFGVLCLIVPILARYLPETHGYELPQTTLDLKLDRSASTKARPIITNGERKRDR</sequence>
<comment type="caution">
    <text evidence="8">The sequence shown here is derived from an EMBL/GenBank/DDBJ whole genome shotgun (WGS) entry which is preliminary data.</text>
</comment>
<keyword evidence="2 6" id="KW-0812">Transmembrane</keyword>
<dbReference type="InterPro" id="IPR036259">
    <property type="entry name" value="MFS_trans_sf"/>
</dbReference>
<gene>
    <name evidence="8" type="ORF">PoB_000152200</name>
</gene>
<feature type="transmembrane region" description="Helical" evidence="6">
    <location>
        <begin position="174"/>
        <end position="196"/>
    </location>
</feature>
<dbReference type="EMBL" id="BLXT01000208">
    <property type="protein sequence ID" value="GFN75016.1"/>
    <property type="molecule type" value="Genomic_DNA"/>
</dbReference>
<dbReference type="SUPFAM" id="SSF103473">
    <property type="entry name" value="MFS general substrate transporter"/>
    <property type="match status" value="1"/>
</dbReference>
<name>A0AAV3XX31_9GAST</name>
<feature type="transmembrane region" description="Helical" evidence="6">
    <location>
        <begin position="366"/>
        <end position="387"/>
    </location>
</feature>
<evidence type="ECO:0000256" key="1">
    <source>
        <dbReference type="ARBA" id="ARBA00004141"/>
    </source>
</evidence>
<feature type="transmembrane region" description="Helical" evidence="6">
    <location>
        <begin position="20"/>
        <end position="39"/>
    </location>
</feature>
<evidence type="ECO:0000256" key="6">
    <source>
        <dbReference type="SAM" id="Phobius"/>
    </source>
</evidence>
<feature type="transmembrane region" description="Helical" evidence="6">
    <location>
        <begin position="427"/>
        <end position="449"/>
    </location>
</feature>
<evidence type="ECO:0000256" key="4">
    <source>
        <dbReference type="ARBA" id="ARBA00023136"/>
    </source>
</evidence>
<accession>A0AAV3XX31</accession>
<feature type="transmembrane region" description="Helical" evidence="6">
    <location>
        <begin position="399"/>
        <end position="420"/>
    </location>
</feature>